<protein>
    <submittedName>
        <fullName evidence="1">Uncharacterized protein</fullName>
    </submittedName>
</protein>
<proteinExistence type="predicted"/>
<reference evidence="1" key="1">
    <citation type="submission" date="2021-02" db="EMBL/GenBank/DDBJ databases">
        <authorList>
            <person name="Nowell W R."/>
        </authorList>
    </citation>
    <scope>NUCLEOTIDE SEQUENCE</scope>
</reference>
<dbReference type="AlphaFoldDB" id="A0A8S3DUX2"/>
<dbReference type="EMBL" id="CAJOBJ010221849">
    <property type="protein sequence ID" value="CAF5034899.1"/>
    <property type="molecule type" value="Genomic_DNA"/>
</dbReference>
<accession>A0A8S3DUX2</accession>
<comment type="caution">
    <text evidence="1">The sequence shown here is derived from an EMBL/GenBank/DDBJ whole genome shotgun (WGS) entry which is preliminary data.</text>
</comment>
<sequence>MDSADRWKFIQCVKVALVGVEFNSVHPGAAQSHRRTINRPERPKSVECLKVAVVDVEYNTIQDAHVRNRRQ</sequence>
<evidence type="ECO:0000313" key="2">
    <source>
        <dbReference type="EMBL" id="CAF5181991.1"/>
    </source>
</evidence>
<dbReference type="Proteomes" id="UP000676336">
    <property type="component" value="Unassembled WGS sequence"/>
</dbReference>
<dbReference type="EMBL" id="CAJOBI010319019">
    <property type="protein sequence ID" value="CAF5181991.1"/>
    <property type="molecule type" value="Genomic_DNA"/>
</dbReference>
<gene>
    <name evidence="1" type="ORF">GIL414_LOCUS59103</name>
    <name evidence="2" type="ORF">SMN809_LOCUS69234</name>
</gene>
<evidence type="ECO:0000313" key="1">
    <source>
        <dbReference type="EMBL" id="CAF5034899.1"/>
    </source>
</evidence>
<name>A0A8S3DUX2_9BILA</name>
<organism evidence="1 3">
    <name type="scientific">Rotaria magnacalcarata</name>
    <dbReference type="NCBI Taxonomy" id="392030"/>
    <lineage>
        <taxon>Eukaryota</taxon>
        <taxon>Metazoa</taxon>
        <taxon>Spiralia</taxon>
        <taxon>Gnathifera</taxon>
        <taxon>Rotifera</taxon>
        <taxon>Eurotatoria</taxon>
        <taxon>Bdelloidea</taxon>
        <taxon>Philodinida</taxon>
        <taxon>Philodinidae</taxon>
        <taxon>Rotaria</taxon>
    </lineage>
</organism>
<dbReference type="Proteomes" id="UP000681720">
    <property type="component" value="Unassembled WGS sequence"/>
</dbReference>
<evidence type="ECO:0000313" key="3">
    <source>
        <dbReference type="Proteomes" id="UP000681720"/>
    </source>
</evidence>